<dbReference type="EMBL" id="LQPE01000168">
    <property type="protein sequence ID" value="ORV97205.1"/>
    <property type="molecule type" value="Genomic_DNA"/>
</dbReference>
<evidence type="ECO:0000313" key="2">
    <source>
        <dbReference type="Proteomes" id="UP000193487"/>
    </source>
</evidence>
<proteinExistence type="predicted"/>
<name>A0A1X1XE88_9MYCO</name>
<comment type="caution">
    <text evidence="1">The sequence shown here is derived from an EMBL/GenBank/DDBJ whole genome shotgun (WGS) entry which is preliminary data.</text>
</comment>
<protein>
    <recommendedName>
        <fullName evidence="3">Nucleotidyltransferase</fullName>
    </recommendedName>
</protein>
<dbReference type="OrthoDB" id="3870258at2"/>
<gene>
    <name evidence="1" type="ORF">AWC14_15290</name>
</gene>
<evidence type="ECO:0008006" key="3">
    <source>
        <dbReference type="Google" id="ProtNLM"/>
    </source>
</evidence>
<dbReference type="Proteomes" id="UP000193487">
    <property type="component" value="Unassembled WGS sequence"/>
</dbReference>
<evidence type="ECO:0000313" key="1">
    <source>
        <dbReference type="EMBL" id="ORV97205.1"/>
    </source>
</evidence>
<organism evidence="1 2">
    <name type="scientific">Mycobacterium kyorinense</name>
    <dbReference type="NCBI Taxonomy" id="487514"/>
    <lineage>
        <taxon>Bacteria</taxon>
        <taxon>Bacillati</taxon>
        <taxon>Actinomycetota</taxon>
        <taxon>Actinomycetes</taxon>
        <taxon>Mycobacteriales</taxon>
        <taxon>Mycobacteriaceae</taxon>
        <taxon>Mycobacterium</taxon>
    </lineage>
</organism>
<dbReference type="InterPro" id="IPR014942">
    <property type="entry name" value="AbiEii"/>
</dbReference>
<reference evidence="1 2" key="1">
    <citation type="submission" date="2016-01" db="EMBL/GenBank/DDBJ databases">
        <title>The new phylogeny of the genus Mycobacterium.</title>
        <authorList>
            <person name="Tarcisio F."/>
            <person name="Conor M."/>
            <person name="Antonella G."/>
            <person name="Elisabetta G."/>
            <person name="Giulia F.S."/>
            <person name="Sara T."/>
            <person name="Anna F."/>
            <person name="Clotilde B."/>
            <person name="Roberto B."/>
            <person name="Veronica D.S."/>
            <person name="Fabio R."/>
            <person name="Monica P."/>
            <person name="Olivier J."/>
            <person name="Enrico T."/>
            <person name="Nicola S."/>
        </authorList>
    </citation>
    <scope>NUCLEOTIDE SEQUENCE [LARGE SCALE GENOMIC DNA]</scope>
    <source>
        <strain evidence="1 2">DSM 45166</strain>
    </source>
</reference>
<dbReference type="AlphaFoldDB" id="A0A1X1XE88"/>
<keyword evidence="2" id="KW-1185">Reference proteome</keyword>
<sequence>MEQLPGFLGEVAAVVLPALETLDIALAGGNGLRAHGVTTRPSNDLDTYSASFETAIYEQAGQLVLDAARAAGWNAELEIASDWFRGITIWRPGTNPERDSVGIDIGQEYRTRSAQRMARGGLVMDLDDISAGKCRALCDRREAHDFADVACLLTHPGWNLDRLYANAKTAVPNLTPMRSEGGRSL</sequence>
<dbReference type="RefSeq" id="WP_084047151.1">
    <property type="nucleotide sequence ID" value="NZ_LQPE01000168.1"/>
</dbReference>
<dbReference type="Pfam" id="PF08843">
    <property type="entry name" value="AbiEii"/>
    <property type="match status" value="1"/>
</dbReference>
<accession>A0A1X1XE88</accession>